<dbReference type="Gene3D" id="2.30.30.760">
    <property type="match status" value="1"/>
</dbReference>
<evidence type="ECO:0000256" key="2">
    <source>
        <dbReference type="ARBA" id="ARBA00022729"/>
    </source>
</evidence>
<keyword evidence="7" id="KW-1185">Reference proteome</keyword>
<dbReference type="EMBL" id="CP031417">
    <property type="protein sequence ID" value="AXK79185.1"/>
    <property type="molecule type" value="Genomic_DNA"/>
</dbReference>
<dbReference type="NCBIfam" id="TIGR03170">
    <property type="entry name" value="flgA_cterm"/>
    <property type="match status" value="1"/>
</dbReference>
<gene>
    <name evidence="6" type="ORF">DW352_00815</name>
</gene>
<comment type="subcellular location">
    <subcellularLocation>
        <location evidence="1">Periplasm</location>
    </subcellularLocation>
</comment>
<dbReference type="InterPro" id="IPR013974">
    <property type="entry name" value="SAF"/>
</dbReference>
<keyword evidence="2 4" id="KW-0732">Signal</keyword>
<feature type="domain" description="SAF" evidence="5">
    <location>
        <begin position="191"/>
        <end position="253"/>
    </location>
</feature>
<feature type="chain" id="PRO_5016806319" evidence="4">
    <location>
        <begin position="20"/>
        <end position="331"/>
    </location>
</feature>
<evidence type="ECO:0000313" key="7">
    <source>
        <dbReference type="Proteomes" id="UP000254889"/>
    </source>
</evidence>
<accession>A0A345ZQI8</accession>
<dbReference type="InterPro" id="IPR017585">
    <property type="entry name" value="SAF_FlgA"/>
</dbReference>
<dbReference type="Gene3D" id="3.90.1210.10">
    <property type="entry name" value="Antifreeze-like/N-acetylneuraminic acid synthase C-terminal domain"/>
    <property type="match status" value="1"/>
</dbReference>
<evidence type="ECO:0000256" key="1">
    <source>
        <dbReference type="ARBA" id="ARBA00004418"/>
    </source>
</evidence>
<dbReference type="OrthoDB" id="5323072at2"/>
<dbReference type="GO" id="GO:0042597">
    <property type="term" value="C:periplasmic space"/>
    <property type="evidence" value="ECO:0007669"/>
    <property type="project" value="UniProtKB-SubCell"/>
</dbReference>
<dbReference type="Pfam" id="PF13144">
    <property type="entry name" value="ChapFlgA"/>
    <property type="match status" value="1"/>
</dbReference>
<name>A0A345ZQI8_9HYPH</name>
<reference evidence="6 7" key="1">
    <citation type="submission" date="2018-07" db="EMBL/GenBank/DDBJ databases">
        <authorList>
            <person name="Quirk P.G."/>
            <person name="Krulwich T.A."/>
        </authorList>
    </citation>
    <scope>NUCLEOTIDE SEQUENCE [LARGE SCALE GENOMIC DNA]</scope>
    <source>
        <strain evidence="6 7">CC-BB4</strain>
    </source>
</reference>
<organism evidence="6 7">
    <name type="scientific">Pseudolabrys taiwanensis</name>
    <dbReference type="NCBI Taxonomy" id="331696"/>
    <lineage>
        <taxon>Bacteria</taxon>
        <taxon>Pseudomonadati</taxon>
        <taxon>Pseudomonadota</taxon>
        <taxon>Alphaproteobacteria</taxon>
        <taxon>Hyphomicrobiales</taxon>
        <taxon>Xanthobacteraceae</taxon>
        <taxon>Pseudolabrys</taxon>
    </lineage>
</organism>
<sequence length="331" mass="34925">MIRASIAAFATLLAFSASAQQADTTEEFRPVLKAQATVHGPTVLVGDLVENAGALAKVAIFRAPDLGFTGTVPAQAVAEAVRNRALADIDTAGLTEVSVTRAARAIHAKDISDAIVRALAVQFNFGNPNDITITFDRDLQTVYVEPNAIGQPRVAHIGLDRGGRFDASLEMPTGNGKHGLLRIAGRAQVTAEVLTIARTLERGAVIKDSDVVLERRPRAEVGREALTDRSQVVGLSLRVPKQAGNMLRAAELARPDTIARNEVVMLIYEVPGVTLSVRGKAMEGGAEGDVISVLNEQSKRTLQGVIAGPGRVVITTQGNRIVANAALPGQN</sequence>
<dbReference type="RefSeq" id="WP_115687626.1">
    <property type="nucleotide sequence ID" value="NZ_CP031417.1"/>
</dbReference>
<evidence type="ECO:0000256" key="4">
    <source>
        <dbReference type="SAM" id="SignalP"/>
    </source>
</evidence>
<dbReference type="PANTHER" id="PTHR36307:SF1">
    <property type="entry name" value="FLAGELLA BASAL BODY P-RING FORMATION PROTEIN FLGA"/>
    <property type="match status" value="1"/>
</dbReference>
<dbReference type="SMART" id="SM00858">
    <property type="entry name" value="SAF"/>
    <property type="match status" value="1"/>
</dbReference>
<keyword evidence="6" id="KW-0282">Flagellum</keyword>
<dbReference type="InterPro" id="IPR039246">
    <property type="entry name" value="Flagellar_FlgA"/>
</dbReference>
<feature type="signal peptide" evidence="4">
    <location>
        <begin position="1"/>
        <end position="19"/>
    </location>
</feature>
<proteinExistence type="predicted"/>
<dbReference type="Proteomes" id="UP000254889">
    <property type="component" value="Chromosome"/>
</dbReference>
<dbReference type="KEGG" id="ptaw:DW352_00815"/>
<keyword evidence="6" id="KW-0969">Cilium</keyword>
<keyword evidence="3" id="KW-0574">Periplasm</keyword>
<dbReference type="GO" id="GO:0044780">
    <property type="term" value="P:bacterial-type flagellum assembly"/>
    <property type="evidence" value="ECO:0007669"/>
    <property type="project" value="InterPro"/>
</dbReference>
<evidence type="ECO:0000256" key="3">
    <source>
        <dbReference type="ARBA" id="ARBA00022764"/>
    </source>
</evidence>
<evidence type="ECO:0000259" key="5">
    <source>
        <dbReference type="SMART" id="SM00858"/>
    </source>
</evidence>
<dbReference type="AlphaFoldDB" id="A0A345ZQI8"/>
<keyword evidence="6" id="KW-0966">Cell projection</keyword>
<dbReference type="PANTHER" id="PTHR36307">
    <property type="entry name" value="FLAGELLA BASAL BODY P-RING FORMATION PROTEIN FLGA"/>
    <property type="match status" value="1"/>
</dbReference>
<protein>
    <submittedName>
        <fullName evidence="6">Flagella basal body P-ring formation protein FlgA</fullName>
    </submittedName>
</protein>
<evidence type="ECO:0000313" key="6">
    <source>
        <dbReference type="EMBL" id="AXK79185.1"/>
    </source>
</evidence>
<dbReference type="CDD" id="cd11614">
    <property type="entry name" value="SAF_CpaB_FlgA_like"/>
    <property type="match status" value="1"/>
</dbReference>